<gene>
    <name evidence="2" type="ORF">EYF80_042070</name>
</gene>
<accession>A0A4Z2G368</accession>
<reference evidence="2 3" key="1">
    <citation type="submission" date="2019-03" db="EMBL/GenBank/DDBJ databases">
        <title>First draft genome of Liparis tanakae, snailfish: a comprehensive survey of snailfish specific genes.</title>
        <authorList>
            <person name="Kim W."/>
            <person name="Song I."/>
            <person name="Jeong J.-H."/>
            <person name="Kim D."/>
            <person name="Kim S."/>
            <person name="Ryu S."/>
            <person name="Song J.Y."/>
            <person name="Lee S.K."/>
        </authorList>
    </citation>
    <scope>NUCLEOTIDE SEQUENCE [LARGE SCALE GENOMIC DNA]</scope>
    <source>
        <tissue evidence="2">Muscle</tissue>
    </source>
</reference>
<name>A0A4Z2G368_9TELE</name>
<proteinExistence type="predicted"/>
<feature type="region of interest" description="Disordered" evidence="1">
    <location>
        <begin position="43"/>
        <end position="110"/>
    </location>
</feature>
<evidence type="ECO:0000313" key="2">
    <source>
        <dbReference type="EMBL" id="TNN47751.1"/>
    </source>
</evidence>
<dbReference type="AlphaFoldDB" id="A0A4Z2G368"/>
<dbReference type="EMBL" id="SRLO01000726">
    <property type="protein sequence ID" value="TNN47751.1"/>
    <property type="molecule type" value="Genomic_DNA"/>
</dbReference>
<dbReference type="Proteomes" id="UP000314294">
    <property type="component" value="Unassembled WGS sequence"/>
</dbReference>
<feature type="compositionally biased region" description="Polar residues" evidence="1">
    <location>
        <begin position="98"/>
        <end position="110"/>
    </location>
</feature>
<evidence type="ECO:0000256" key="1">
    <source>
        <dbReference type="SAM" id="MobiDB-lite"/>
    </source>
</evidence>
<protein>
    <submittedName>
        <fullName evidence="2">Uncharacterized protein</fullName>
    </submittedName>
</protein>
<comment type="caution">
    <text evidence="2">The sequence shown here is derived from an EMBL/GenBank/DDBJ whole genome shotgun (WGS) entry which is preliminary data.</text>
</comment>
<evidence type="ECO:0000313" key="3">
    <source>
        <dbReference type="Proteomes" id="UP000314294"/>
    </source>
</evidence>
<feature type="compositionally biased region" description="Basic residues" evidence="1">
    <location>
        <begin position="81"/>
        <end position="92"/>
    </location>
</feature>
<sequence>MQAVELLPGARRRSLADAVLFRGLAVGADEALLVEAAAGLHAEAEAERGRRSSTFTRLSVNAGLSEGPGRPRGPAWESRRGSRGRAHERRRPGGSLRRTGSVQLGLNTGC</sequence>
<organism evidence="2 3">
    <name type="scientific">Liparis tanakae</name>
    <name type="common">Tanaka's snailfish</name>
    <dbReference type="NCBI Taxonomy" id="230148"/>
    <lineage>
        <taxon>Eukaryota</taxon>
        <taxon>Metazoa</taxon>
        <taxon>Chordata</taxon>
        <taxon>Craniata</taxon>
        <taxon>Vertebrata</taxon>
        <taxon>Euteleostomi</taxon>
        <taxon>Actinopterygii</taxon>
        <taxon>Neopterygii</taxon>
        <taxon>Teleostei</taxon>
        <taxon>Neoteleostei</taxon>
        <taxon>Acanthomorphata</taxon>
        <taxon>Eupercaria</taxon>
        <taxon>Perciformes</taxon>
        <taxon>Cottioidei</taxon>
        <taxon>Cottales</taxon>
        <taxon>Liparidae</taxon>
        <taxon>Liparis</taxon>
    </lineage>
</organism>
<keyword evidence="3" id="KW-1185">Reference proteome</keyword>